<dbReference type="Proteomes" id="UP000007813">
    <property type="component" value="Unassembled WGS sequence"/>
</dbReference>
<comment type="caution">
    <text evidence="1">The sequence shown here is derived from an EMBL/GenBank/DDBJ whole genome shotgun (WGS) entry which is preliminary data.</text>
</comment>
<gene>
    <name evidence="1" type="ORF">HSB1_21070</name>
</gene>
<dbReference type="EMBL" id="ALJD01000004">
    <property type="protein sequence ID" value="EJN59949.1"/>
    <property type="molecule type" value="Genomic_DNA"/>
</dbReference>
<accession>J3JGA1</accession>
<organism evidence="1 2">
    <name type="scientific">Halogranum salarium B-1</name>
    <dbReference type="NCBI Taxonomy" id="1210908"/>
    <lineage>
        <taxon>Archaea</taxon>
        <taxon>Methanobacteriati</taxon>
        <taxon>Methanobacteriota</taxon>
        <taxon>Stenosarchaea group</taxon>
        <taxon>Halobacteria</taxon>
        <taxon>Halobacteriales</taxon>
        <taxon>Haloferacaceae</taxon>
    </lineage>
</organism>
<sequence length="67" mass="7693">MVLHPVRGDENVFCVIRHCTPIYSTKSYNTTSQGIVRLSYRLADIVAADSWRRKRETQTHRSSITAV</sequence>
<reference evidence="1 2" key="1">
    <citation type="journal article" date="2012" name="J. Bacteriol.">
        <title>Draft Genome Sequence of the Extremely Halophilic Archaeon Halogranum salarium B-1T.</title>
        <authorList>
            <person name="Kim K.K."/>
            <person name="Lee K.C."/>
            <person name="Lee J.S."/>
        </authorList>
    </citation>
    <scope>NUCLEOTIDE SEQUENCE [LARGE SCALE GENOMIC DNA]</scope>
    <source>
        <strain evidence="1 2">B-1</strain>
    </source>
</reference>
<proteinExistence type="predicted"/>
<protein>
    <submittedName>
        <fullName evidence="1">Uncharacterized protein</fullName>
    </submittedName>
</protein>
<evidence type="ECO:0000313" key="2">
    <source>
        <dbReference type="Proteomes" id="UP000007813"/>
    </source>
</evidence>
<dbReference type="AlphaFoldDB" id="J3JGA1"/>
<evidence type="ECO:0000313" key="1">
    <source>
        <dbReference type="EMBL" id="EJN59949.1"/>
    </source>
</evidence>
<name>J3JGA1_9EURY</name>